<protein>
    <submittedName>
        <fullName evidence="2">Uncharacterized protein</fullName>
    </submittedName>
</protein>
<sequence length="249" mass="28061">MYHCSHPTRSTAYLFSQFTTRPSYTPNELRFSSSSFAHQILMYSIVLSFSFYPRLFTQKLEKLETDSTVHNYSLSKMSFRLSISPVDLRRSKSHRATHSTSHPSKQHPETSSPKEKPLPTTPKISTVILHHLTPQRRRDSIALPRVIERWNRGIARVRRHSLIAGAGLSLKTPSASTTADSEIAPGMNSKPITSSFPSEHKLETNTRENREGDIDIYGDEEAELGMAVEMMITCVRARLVCIGCIGLES</sequence>
<dbReference type="AlphaFoldDB" id="A0A384JW55"/>
<evidence type="ECO:0000256" key="1">
    <source>
        <dbReference type="SAM" id="MobiDB-lite"/>
    </source>
</evidence>
<dbReference type="RefSeq" id="XP_024551603.1">
    <property type="nucleotide sequence ID" value="XM_024695809.1"/>
</dbReference>
<evidence type="ECO:0000313" key="2">
    <source>
        <dbReference type="EMBL" id="ATZ54761.1"/>
    </source>
</evidence>
<feature type="compositionally biased region" description="Basic and acidic residues" evidence="1">
    <location>
        <begin position="106"/>
        <end position="117"/>
    </location>
</feature>
<name>A0A384JW55_BOTFB</name>
<feature type="compositionally biased region" description="Polar residues" evidence="1">
    <location>
        <begin position="171"/>
        <end position="180"/>
    </location>
</feature>
<evidence type="ECO:0000313" key="3">
    <source>
        <dbReference type="Proteomes" id="UP000001798"/>
    </source>
</evidence>
<feature type="region of interest" description="Disordered" evidence="1">
    <location>
        <begin position="171"/>
        <end position="206"/>
    </location>
</feature>
<dbReference type="OrthoDB" id="3562423at2759"/>
<feature type="region of interest" description="Disordered" evidence="1">
    <location>
        <begin position="90"/>
        <end position="121"/>
    </location>
</feature>
<reference evidence="2 3" key="2">
    <citation type="journal article" date="2012" name="Eukaryot. Cell">
        <title>Genome update of Botrytis cinerea strains B05.10 and T4.</title>
        <authorList>
            <person name="Staats M."/>
            <person name="van Kan J.A."/>
        </authorList>
    </citation>
    <scope>NUCLEOTIDE SEQUENCE [LARGE SCALE GENOMIC DNA]</scope>
    <source>
        <strain evidence="2 3">B05.10</strain>
    </source>
</reference>
<dbReference type="KEGG" id="bfu:BCIN_11g01010"/>
<accession>A0A384JW55</accession>
<gene>
    <name evidence="2" type="ORF">BCIN_11g01010</name>
</gene>
<organism evidence="2 3">
    <name type="scientific">Botryotinia fuckeliana (strain B05.10)</name>
    <name type="common">Noble rot fungus</name>
    <name type="synonym">Botrytis cinerea</name>
    <dbReference type="NCBI Taxonomy" id="332648"/>
    <lineage>
        <taxon>Eukaryota</taxon>
        <taxon>Fungi</taxon>
        <taxon>Dikarya</taxon>
        <taxon>Ascomycota</taxon>
        <taxon>Pezizomycotina</taxon>
        <taxon>Leotiomycetes</taxon>
        <taxon>Helotiales</taxon>
        <taxon>Sclerotiniaceae</taxon>
        <taxon>Botrytis</taxon>
    </lineage>
</organism>
<reference evidence="2 3" key="3">
    <citation type="journal article" date="2017" name="Mol. Plant Pathol.">
        <title>A gapless genome sequence of the fungus Botrytis cinerea.</title>
        <authorList>
            <person name="Van Kan J.A."/>
            <person name="Stassen J.H."/>
            <person name="Mosbach A."/>
            <person name="Van Der Lee T.A."/>
            <person name="Faino L."/>
            <person name="Farmer A.D."/>
            <person name="Papasotiriou D.G."/>
            <person name="Zhou S."/>
            <person name="Seidl M.F."/>
            <person name="Cottam E."/>
            <person name="Edel D."/>
            <person name="Hahn M."/>
            <person name="Schwartz D.C."/>
            <person name="Dietrich R.A."/>
            <person name="Widdison S."/>
            <person name="Scalliet G."/>
        </authorList>
    </citation>
    <scope>NUCLEOTIDE SEQUENCE [LARGE SCALE GENOMIC DNA]</scope>
    <source>
        <strain evidence="2 3">B05.10</strain>
    </source>
</reference>
<dbReference type="Proteomes" id="UP000001798">
    <property type="component" value="Chromosome 11"/>
</dbReference>
<dbReference type="GeneID" id="5427377"/>
<dbReference type="VEuPathDB" id="FungiDB:Bcin11g01010"/>
<keyword evidence="3" id="KW-1185">Reference proteome</keyword>
<proteinExistence type="predicted"/>
<dbReference type="EMBL" id="CP009815">
    <property type="protein sequence ID" value="ATZ54761.1"/>
    <property type="molecule type" value="Genomic_DNA"/>
</dbReference>
<reference evidence="2 3" key="1">
    <citation type="journal article" date="2011" name="PLoS Genet.">
        <title>Genomic analysis of the necrotrophic fungal pathogens Sclerotinia sclerotiorum and Botrytis cinerea.</title>
        <authorList>
            <person name="Amselem J."/>
            <person name="Cuomo C.A."/>
            <person name="van Kan J.A."/>
            <person name="Viaud M."/>
            <person name="Benito E.P."/>
            <person name="Couloux A."/>
            <person name="Coutinho P.M."/>
            <person name="de Vries R.P."/>
            <person name="Dyer P.S."/>
            <person name="Fillinger S."/>
            <person name="Fournier E."/>
            <person name="Gout L."/>
            <person name="Hahn M."/>
            <person name="Kohn L."/>
            <person name="Lapalu N."/>
            <person name="Plummer K.M."/>
            <person name="Pradier J.M."/>
            <person name="Quevillon E."/>
            <person name="Sharon A."/>
            <person name="Simon A."/>
            <person name="ten Have A."/>
            <person name="Tudzynski B."/>
            <person name="Tudzynski P."/>
            <person name="Wincker P."/>
            <person name="Andrew M."/>
            <person name="Anthouard V."/>
            <person name="Beever R.E."/>
            <person name="Beffa R."/>
            <person name="Benoit I."/>
            <person name="Bouzid O."/>
            <person name="Brault B."/>
            <person name="Chen Z."/>
            <person name="Choquer M."/>
            <person name="Collemare J."/>
            <person name="Cotton P."/>
            <person name="Danchin E.G."/>
            <person name="Da Silva C."/>
            <person name="Gautier A."/>
            <person name="Giraud C."/>
            <person name="Giraud T."/>
            <person name="Gonzalez C."/>
            <person name="Grossetete S."/>
            <person name="Guldener U."/>
            <person name="Henrissat B."/>
            <person name="Howlett B.J."/>
            <person name="Kodira C."/>
            <person name="Kretschmer M."/>
            <person name="Lappartient A."/>
            <person name="Leroch M."/>
            <person name="Levis C."/>
            <person name="Mauceli E."/>
            <person name="Neuveglise C."/>
            <person name="Oeser B."/>
            <person name="Pearson M."/>
            <person name="Poulain J."/>
            <person name="Poussereau N."/>
            <person name="Quesneville H."/>
            <person name="Rascle C."/>
            <person name="Schumacher J."/>
            <person name="Segurens B."/>
            <person name="Sexton A."/>
            <person name="Silva E."/>
            <person name="Sirven C."/>
            <person name="Soanes D.M."/>
            <person name="Talbot N.J."/>
            <person name="Templeton M."/>
            <person name="Yandava C."/>
            <person name="Yarden O."/>
            <person name="Zeng Q."/>
            <person name="Rollins J.A."/>
            <person name="Lebrun M.H."/>
            <person name="Dickman M."/>
        </authorList>
    </citation>
    <scope>NUCLEOTIDE SEQUENCE [LARGE SCALE GENOMIC DNA]</scope>
    <source>
        <strain evidence="2 3">B05.10</strain>
    </source>
</reference>